<evidence type="ECO:0000256" key="1">
    <source>
        <dbReference type="ARBA" id="ARBA00004225"/>
    </source>
</evidence>
<dbReference type="InterPro" id="IPR013946">
    <property type="entry name" value="NCA2-like"/>
</dbReference>
<keyword evidence="3 6" id="KW-1133">Transmembrane helix</keyword>
<evidence type="ECO:0000256" key="4">
    <source>
        <dbReference type="ARBA" id="ARBA00023128"/>
    </source>
</evidence>
<keyword evidence="2 6" id="KW-0812">Transmembrane</keyword>
<gene>
    <name evidence="7" type="ORF">C8J55DRAFT_485999</name>
</gene>
<feature type="transmembrane region" description="Helical" evidence="6">
    <location>
        <begin position="104"/>
        <end position="128"/>
    </location>
</feature>
<comment type="caution">
    <text evidence="7">The sequence shown here is derived from an EMBL/GenBank/DDBJ whole genome shotgun (WGS) entry which is preliminary data.</text>
</comment>
<evidence type="ECO:0000256" key="2">
    <source>
        <dbReference type="ARBA" id="ARBA00022692"/>
    </source>
</evidence>
<keyword evidence="5 6" id="KW-0472">Membrane</keyword>
<evidence type="ECO:0000256" key="5">
    <source>
        <dbReference type="ARBA" id="ARBA00023136"/>
    </source>
</evidence>
<sequence>MTRKTWSKDLLLIAFKSDQAGWLVTKEGVQADYEPLTISDILLLNWTTYGENPTPVLKLYKEDIKSPFRSAVGGTLLRTVFIQVQKAKFDLNQALSGIDRLMKFLELTFTFVGLLLALAIVYVIGGYLRRMIWSSSNERFWTYINPLLMIDFEPDTSLPPGKSFQKSTYSCPMPNPALDAEQIEGRETLLRAMVHARALLSPILKLAPDTSVPSCWVTENHCIALQSDYPGSVHSGVKWPWDNSFSGLLF</sequence>
<dbReference type="Pfam" id="PF08637">
    <property type="entry name" value="NCA2"/>
    <property type="match status" value="1"/>
</dbReference>
<dbReference type="EMBL" id="JANVFS010000005">
    <property type="protein sequence ID" value="KAJ4492077.1"/>
    <property type="molecule type" value="Genomic_DNA"/>
</dbReference>
<name>A0A9W9AWK8_9AGAR</name>
<evidence type="ECO:0000256" key="6">
    <source>
        <dbReference type="SAM" id="Phobius"/>
    </source>
</evidence>
<dbReference type="GO" id="GO:0005741">
    <property type="term" value="C:mitochondrial outer membrane"/>
    <property type="evidence" value="ECO:0007669"/>
    <property type="project" value="TreeGrafter"/>
</dbReference>
<organism evidence="7 8">
    <name type="scientific">Lentinula lateritia</name>
    <dbReference type="NCBI Taxonomy" id="40482"/>
    <lineage>
        <taxon>Eukaryota</taxon>
        <taxon>Fungi</taxon>
        <taxon>Dikarya</taxon>
        <taxon>Basidiomycota</taxon>
        <taxon>Agaricomycotina</taxon>
        <taxon>Agaricomycetes</taxon>
        <taxon>Agaricomycetidae</taxon>
        <taxon>Agaricales</taxon>
        <taxon>Marasmiineae</taxon>
        <taxon>Omphalotaceae</taxon>
        <taxon>Lentinula</taxon>
    </lineage>
</organism>
<reference evidence="7" key="2">
    <citation type="journal article" date="2023" name="Proc. Natl. Acad. Sci. U.S.A.">
        <title>A global phylogenomic analysis of the shiitake genus Lentinula.</title>
        <authorList>
            <person name="Sierra-Patev S."/>
            <person name="Min B."/>
            <person name="Naranjo-Ortiz M."/>
            <person name="Looney B."/>
            <person name="Konkel Z."/>
            <person name="Slot J.C."/>
            <person name="Sakamoto Y."/>
            <person name="Steenwyk J.L."/>
            <person name="Rokas A."/>
            <person name="Carro J."/>
            <person name="Camarero S."/>
            <person name="Ferreira P."/>
            <person name="Molpeceres G."/>
            <person name="Ruiz-Duenas F.J."/>
            <person name="Serrano A."/>
            <person name="Henrissat B."/>
            <person name="Drula E."/>
            <person name="Hughes K.W."/>
            <person name="Mata J.L."/>
            <person name="Ishikawa N.K."/>
            <person name="Vargas-Isla R."/>
            <person name="Ushijima S."/>
            <person name="Smith C.A."/>
            <person name="Donoghue J."/>
            <person name="Ahrendt S."/>
            <person name="Andreopoulos W."/>
            <person name="He G."/>
            <person name="LaButti K."/>
            <person name="Lipzen A."/>
            <person name="Ng V."/>
            <person name="Riley R."/>
            <person name="Sandor L."/>
            <person name="Barry K."/>
            <person name="Martinez A.T."/>
            <person name="Xiao Y."/>
            <person name="Gibbons J.G."/>
            <person name="Terashima K."/>
            <person name="Grigoriev I.V."/>
            <person name="Hibbett D."/>
        </authorList>
    </citation>
    <scope>NUCLEOTIDE SEQUENCE</scope>
    <source>
        <strain evidence="7">Sp2 HRB7682 ss15</strain>
    </source>
</reference>
<evidence type="ECO:0000313" key="7">
    <source>
        <dbReference type="EMBL" id="KAJ4492077.1"/>
    </source>
</evidence>
<comment type="subcellular location">
    <subcellularLocation>
        <location evidence="1">Mitochondrion membrane</location>
        <topology evidence="1">Multi-pass membrane protein</topology>
    </subcellularLocation>
</comment>
<dbReference type="PANTHER" id="PTHR28234">
    <property type="entry name" value="NUCLEAR CONTROL OF ATPASE PROTEIN 2"/>
    <property type="match status" value="1"/>
</dbReference>
<proteinExistence type="predicted"/>
<accession>A0A9W9AWK8</accession>
<dbReference type="Proteomes" id="UP001150238">
    <property type="component" value="Unassembled WGS sequence"/>
</dbReference>
<dbReference type="PANTHER" id="PTHR28234:SF1">
    <property type="entry name" value="NUCLEAR CONTROL OF ATPASE PROTEIN 2"/>
    <property type="match status" value="1"/>
</dbReference>
<evidence type="ECO:0000256" key="3">
    <source>
        <dbReference type="ARBA" id="ARBA00022989"/>
    </source>
</evidence>
<reference evidence="7" key="1">
    <citation type="submission" date="2022-08" db="EMBL/GenBank/DDBJ databases">
        <authorList>
            <consortium name="DOE Joint Genome Institute"/>
            <person name="Min B."/>
            <person name="Riley R."/>
            <person name="Sierra-Patev S."/>
            <person name="Naranjo-Ortiz M."/>
            <person name="Looney B."/>
            <person name="Konkel Z."/>
            <person name="Slot J.C."/>
            <person name="Sakamoto Y."/>
            <person name="Steenwyk J.L."/>
            <person name="Rokas A."/>
            <person name="Carro J."/>
            <person name="Camarero S."/>
            <person name="Ferreira P."/>
            <person name="Molpeceres G."/>
            <person name="Ruiz-Duenas F.J."/>
            <person name="Serrano A."/>
            <person name="Henrissat B."/>
            <person name="Drula E."/>
            <person name="Hughes K.W."/>
            <person name="Mata J.L."/>
            <person name="Ishikawa N.K."/>
            <person name="Vargas-Isla R."/>
            <person name="Ushijima S."/>
            <person name="Smith C.A."/>
            <person name="Ahrendt S."/>
            <person name="Andreopoulos W."/>
            <person name="He G."/>
            <person name="Labutti K."/>
            <person name="Lipzen A."/>
            <person name="Ng V."/>
            <person name="Sandor L."/>
            <person name="Barry K."/>
            <person name="Martinez A.T."/>
            <person name="Xiao Y."/>
            <person name="Gibbons J.G."/>
            <person name="Terashima K."/>
            <person name="Hibbett D.S."/>
            <person name="Grigoriev I.V."/>
        </authorList>
    </citation>
    <scope>NUCLEOTIDE SEQUENCE</scope>
    <source>
        <strain evidence="7">Sp2 HRB7682 ss15</strain>
    </source>
</reference>
<keyword evidence="4" id="KW-0496">Mitochondrion</keyword>
<evidence type="ECO:0000313" key="8">
    <source>
        <dbReference type="Proteomes" id="UP001150238"/>
    </source>
</evidence>
<protein>
    <submittedName>
        <fullName evidence="7">ATP synthase regulation protein NCA2-domain-containing protein</fullName>
    </submittedName>
</protein>
<dbReference type="AlphaFoldDB" id="A0A9W9AWK8"/>